<dbReference type="GO" id="GO:0043005">
    <property type="term" value="C:neuron projection"/>
    <property type="evidence" value="ECO:0007669"/>
    <property type="project" value="TreeGrafter"/>
</dbReference>
<evidence type="ECO:0000259" key="11">
    <source>
        <dbReference type="PROSITE" id="PS50262"/>
    </source>
</evidence>
<keyword evidence="3 9" id="KW-0812">Transmembrane</keyword>
<gene>
    <name evidence="13" type="ORF">GPM918_LOCUS43544</name>
    <name evidence="12" type="ORF">OVA965_LOCUS40483</name>
    <name evidence="15" type="ORF">SRO942_LOCUS45064</name>
    <name evidence="14" type="ORF">TMI583_LOCUS41926</name>
</gene>
<evidence type="ECO:0000256" key="10">
    <source>
        <dbReference type="SAM" id="Phobius"/>
    </source>
</evidence>
<comment type="subcellular location">
    <subcellularLocation>
        <location evidence="1">Cell membrane</location>
        <topology evidence="1">Multi-pass membrane protein</topology>
    </subcellularLocation>
</comment>
<feature type="transmembrane region" description="Helical" evidence="10">
    <location>
        <begin position="30"/>
        <end position="51"/>
    </location>
</feature>
<evidence type="ECO:0000256" key="7">
    <source>
        <dbReference type="ARBA" id="ARBA00023170"/>
    </source>
</evidence>
<evidence type="ECO:0000256" key="2">
    <source>
        <dbReference type="ARBA" id="ARBA00022475"/>
    </source>
</evidence>
<dbReference type="PROSITE" id="PS50262">
    <property type="entry name" value="G_PROTEIN_RECEP_F1_2"/>
    <property type="match status" value="1"/>
</dbReference>
<proteinExistence type="inferred from homology"/>
<reference evidence="13" key="1">
    <citation type="submission" date="2021-02" db="EMBL/GenBank/DDBJ databases">
        <authorList>
            <person name="Nowell W R."/>
        </authorList>
    </citation>
    <scope>NUCLEOTIDE SEQUENCE</scope>
</reference>
<keyword evidence="2" id="KW-1003">Cell membrane</keyword>
<dbReference type="InterPro" id="IPR017452">
    <property type="entry name" value="GPCR_Rhodpsn_7TM"/>
</dbReference>
<dbReference type="InterPro" id="IPR000276">
    <property type="entry name" value="GPCR_Rhodpsn"/>
</dbReference>
<dbReference type="Pfam" id="PF00001">
    <property type="entry name" value="7tm_1"/>
    <property type="match status" value="1"/>
</dbReference>
<feature type="domain" description="G-protein coupled receptors family 1 profile" evidence="11">
    <location>
        <begin position="1"/>
        <end position="211"/>
    </location>
</feature>
<evidence type="ECO:0000313" key="15">
    <source>
        <dbReference type="EMBL" id="CAF4505887.1"/>
    </source>
</evidence>
<evidence type="ECO:0000256" key="6">
    <source>
        <dbReference type="ARBA" id="ARBA00023136"/>
    </source>
</evidence>
<evidence type="ECO:0000313" key="13">
    <source>
        <dbReference type="EMBL" id="CAF1617889.1"/>
    </source>
</evidence>
<name>A0A816C3M6_9BILA</name>
<evidence type="ECO:0000313" key="12">
    <source>
        <dbReference type="EMBL" id="CAF1573186.1"/>
    </source>
</evidence>
<evidence type="ECO:0000256" key="8">
    <source>
        <dbReference type="ARBA" id="ARBA00023224"/>
    </source>
</evidence>
<dbReference type="GO" id="GO:0005886">
    <property type="term" value="C:plasma membrane"/>
    <property type="evidence" value="ECO:0007669"/>
    <property type="project" value="UniProtKB-SubCell"/>
</dbReference>
<protein>
    <recommendedName>
        <fullName evidence="11">G-protein coupled receptors family 1 profile domain-containing protein</fullName>
    </recommendedName>
</protein>
<keyword evidence="6 10" id="KW-0472">Membrane</keyword>
<keyword evidence="7 9" id="KW-0675">Receptor</keyword>
<comment type="similarity">
    <text evidence="9">Belongs to the G-protein coupled receptor 1 family.</text>
</comment>
<dbReference type="PRINTS" id="PR00237">
    <property type="entry name" value="GPCRRHODOPSN"/>
</dbReference>
<evidence type="ECO:0000256" key="9">
    <source>
        <dbReference type="RuleBase" id="RU000688"/>
    </source>
</evidence>
<dbReference type="GO" id="GO:0004930">
    <property type="term" value="F:G protein-coupled receptor activity"/>
    <property type="evidence" value="ECO:0007669"/>
    <property type="project" value="UniProtKB-KW"/>
</dbReference>
<feature type="transmembrane region" description="Helical" evidence="10">
    <location>
        <begin position="194"/>
        <end position="214"/>
    </location>
</feature>
<dbReference type="EMBL" id="CAJNOQ010039847">
    <property type="protein sequence ID" value="CAF1617889.1"/>
    <property type="molecule type" value="Genomic_DNA"/>
</dbReference>
<feature type="transmembrane region" description="Helical" evidence="10">
    <location>
        <begin position="104"/>
        <end position="126"/>
    </location>
</feature>
<dbReference type="GO" id="GO:0007218">
    <property type="term" value="P:neuropeptide signaling pathway"/>
    <property type="evidence" value="ECO:0007669"/>
    <property type="project" value="TreeGrafter"/>
</dbReference>
<comment type="caution">
    <text evidence="13">The sequence shown here is derived from an EMBL/GenBank/DDBJ whole genome shotgun (WGS) entry which is preliminary data.</text>
</comment>
<evidence type="ECO:0000256" key="4">
    <source>
        <dbReference type="ARBA" id="ARBA00022989"/>
    </source>
</evidence>
<evidence type="ECO:0000313" key="16">
    <source>
        <dbReference type="Proteomes" id="UP000663829"/>
    </source>
</evidence>
<dbReference type="GO" id="GO:0042923">
    <property type="term" value="F:neuropeptide binding"/>
    <property type="evidence" value="ECO:0007669"/>
    <property type="project" value="TreeGrafter"/>
</dbReference>
<sequence length="274" mass="32390">VGVYTITALSVERYIDVTETNRRYNDQMKLIIVLLYIVILWICAICFPLPMSSSIFVNNRTSSIRSNNYTGQNRTRSIKTTTIVSECKSTWTNADQSKFVNIKFVSAFLLPSFITCTFSFRLILFLHRWSKQKTYRRTSYSNAFRTVNVYKRRATTLVLIIIIIFFLLWSPFWILQLYDSLNTHPTRYIQILNFLTLVLVYANGFLNPLLYLILTQNFREYMKNIKWIRLFRVKQARQKYTFILVENGLQHTQSVSILKQNTPSKQDFIEQSSL</sequence>
<keyword evidence="5 9" id="KW-0297">G-protein coupled receptor</keyword>
<dbReference type="SUPFAM" id="SSF81321">
    <property type="entry name" value="Family A G protein-coupled receptor-like"/>
    <property type="match status" value="1"/>
</dbReference>
<dbReference type="PROSITE" id="PS00237">
    <property type="entry name" value="G_PROTEIN_RECEP_F1_1"/>
    <property type="match status" value="1"/>
</dbReference>
<dbReference type="Proteomes" id="UP000663829">
    <property type="component" value="Unassembled WGS sequence"/>
</dbReference>
<feature type="non-terminal residue" evidence="13">
    <location>
        <position position="1"/>
    </location>
</feature>
<dbReference type="Proteomes" id="UP000677228">
    <property type="component" value="Unassembled WGS sequence"/>
</dbReference>
<keyword evidence="8 9" id="KW-0807">Transducer</keyword>
<dbReference type="EMBL" id="CAJNOK010044159">
    <property type="protein sequence ID" value="CAF1573186.1"/>
    <property type="molecule type" value="Genomic_DNA"/>
</dbReference>
<evidence type="ECO:0000256" key="1">
    <source>
        <dbReference type="ARBA" id="ARBA00004651"/>
    </source>
</evidence>
<dbReference type="PANTHER" id="PTHR24229:SF40">
    <property type="entry name" value="ALLATOSTATIN C RECEPTOR 1-RELATED"/>
    <property type="match status" value="1"/>
</dbReference>
<keyword evidence="4 10" id="KW-1133">Transmembrane helix</keyword>
<dbReference type="Proteomes" id="UP000682733">
    <property type="component" value="Unassembled WGS sequence"/>
</dbReference>
<dbReference type="EMBL" id="CAJOBA010067015">
    <property type="protein sequence ID" value="CAF4368491.1"/>
    <property type="molecule type" value="Genomic_DNA"/>
</dbReference>
<evidence type="ECO:0000313" key="14">
    <source>
        <dbReference type="EMBL" id="CAF4368491.1"/>
    </source>
</evidence>
<dbReference type="AlphaFoldDB" id="A0A816C3M6"/>
<organism evidence="13 16">
    <name type="scientific">Didymodactylos carnosus</name>
    <dbReference type="NCBI Taxonomy" id="1234261"/>
    <lineage>
        <taxon>Eukaryota</taxon>
        <taxon>Metazoa</taxon>
        <taxon>Spiralia</taxon>
        <taxon>Gnathifera</taxon>
        <taxon>Rotifera</taxon>
        <taxon>Eurotatoria</taxon>
        <taxon>Bdelloidea</taxon>
        <taxon>Philodinida</taxon>
        <taxon>Philodinidae</taxon>
        <taxon>Didymodactylos</taxon>
    </lineage>
</organism>
<dbReference type="Gene3D" id="1.20.1070.10">
    <property type="entry name" value="Rhodopsin 7-helix transmembrane proteins"/>
    <property type="match status" value="1"/>
</dbReference>
<keyword evidence="16" id="KW-1185">Reference proteome</keyword>
<dbReference type="PANTHER" id="PTHR24229">
    <property type="entry name" value="NEUROPEPTIDES RECEPTOR"/>
    <property type="match status" value="1"/>
</dbReference>
<dbReference type="EMBL" id="CAJOBC010106870">
    <property type="protein sequence ID" value="CAF4505887.1"/>
    <property type="molecule type" value="Genomic_DNA"/>
</dbReference>
<dbReference type="OrthoDB" id="6076970at2759"/>
<evidence type="ECO:0000256" key="3">
    <source>
        <dbReference type="ARBA" id="ARBA00022692"/>
    </source>
</evidence>
<feature type="transmembrane region" description="Helical" evidence="10">
    <location>
        <begin position="154"/>
        <end position="174"/>
    </location>
</feature>
<evidence type="ECO:0000256" key="5">
    <source>
        <dbReference type="ARBA" id="ARBA00023040"/>
    </source>
</evidence>
<accession>A0A816C3M6</accession>
<dbReference type="Proteomes" id="UP000681722">
    <property type="component" value="Unassembled WGS sequence"/>
</dbReference>